<reference evidence="2 3" key="1">
    <citation type="submission" date="2020-07" db="EMBL/GenBank/DDBJ databases">
        <authorList>
            <person name="Sun Q."/>
        </authorList>
    </citation>
    <scope>NUCLEOTIDE SEQUENCE [LARGE SCALE GENOMIC DNA]</scope>
    <source>
        <strain evidence="2 3">CGMCC 1.13654</strain>
    </source>
</reference>
<evidence type="ECO:0000313" key="2">
    <source>
        <dbReference type="EMBL" id="MBA2934621.1"/>
    </source>
</evidence>
<keyword evidence="3" id="KW-1185">Reference proteome</keyword>
<dbReference type="AlphaFoldDB" id="A0A838L5I5"/>
<sequence>MDRFNEDDTIDLGSATVETKGSIGALGDENGLHKQVGISND</sequence>
<name>A0A838L5I5_9SPHN</name>
<dbReference type="Proteomes" id="UP000570166">
    <property type="component" value="Unassembled WGS sequence"/>
</dbReference>
<organism evidence="2 3">
    <name type="scientific">Sphingomonas chungangi</name>
    <dbReference type="NCBI Taxonomy" id="2683589"/>
    <lineage>
        <taxon>Bacteria</taxon>
        <taxon>Pseudomonadati</taxon>
        <taxon>Pseudomonadota</taxon>
        <taxon>Alphaproteobacteria</taxon>
        <taxon>Sphingomonadales</taxon>
        <taxon>Sphingomonadaceae</taxon>
        <taxon>Sphingomonas</taxon>
    </lineage>
</organism>
<comment type="caution">
    <text evidence="2">The sequence shown here is derived from an EMBL/GenBank/DDBJ whole genome shotgun (WGS) entry which is preliminary data.</text>
</comment>
<evidence type="ECO:0000256" key="1">
    <source>
        <dbReference type="SAM" id="MobiDB-lite"/>
    </source>
</evidence>
<feature type="region of interest" description="Disordered" evidence="1">
    <location>
        <begin position="22"/>
        <end position="41"/>
    </location>
</feature>
<accession>A0A838L5I5</accession>
<evidence type="ECO:0000313" key="3">
    <source>
        <dbReference type="Proteomes" id="UP000570166"/>
    </source>
</evidence>
<dbReference type="RefSeq" id="WP_160366078.1">
    <property type="nucleotide sequence ID" value="NZ_JACEIB010000006.1"/>
</dbReference>
<protein>
    <submittedName>
        <fullName evidence="2">Benenodin family lasso peptide</fullName>
    </submittedName>
</protein>
<dbReference type="InterPro" id="IPR049805">
    <property type="entry name" value="Lasso_benenodin"/>
</dbReference>
<dbReference type="Pfam" id="PF24178">
    <property type="entry name" value="Subterisin"/>
    <property type="match status" value="1"/>
</dbReference>
<gene>
    <name evidence="2" type="ORF">HZF05_10995</name>
</gene>
<dbReference type="EMBL" id="JACEIB010000006">
    <property type="protein sequence ID" value="MBA2934621.1"/>
    <property type="molecule type" value="Genomic_DNA"/>
</dbReference>
<proteinExistence type="predicted"/>
<dbReference type="NCBIfam" id="NF033522">
    <property type="entry name" value="lasso_benenodin"/>
    <property type="match status" value="1"/>
</dbReference>